<dbReference type="Pfam" id="PF00933">
    <property type="entry name" value="Glyco_hydro_3"/>
    <property type="match status" value="1"/>
</dbReference>
<dbReference type="GO" id="GO:0009254">
    <property type="term" value="P:peptidoglycan turnover"/>
    <property type="evidence" value="ECO:0007669"/>
    <property type="project" value="TreeGrafter"/>
</dbReference>
<dbReference type="InterPro" id="IPR017853">
    <property type="entry name" value="GH"/>
</dbReference>
<dbReference type="PANTHER" id="PTHR30480">
    <property type="entry name" value="BETA-HEXOSAMINIDASE-RELATED"/>
    <property type="match status" value="1"/>
</dbReference>
<dbReference type="Proteomes" id="UP000199288">
    <property type="component" value="Unassembled WGS sequence"/>
</dbReference>
<sequence>MMPDLEDWSIERVVGQLLSISVGHHDDGSAEQADTVEEVERLVAEHHIGGVCYFPSGPEGARPQTIERIVERLQAAAKTPLLISIDQEGGLVTRMREPATRWPSAMAQAAGGDLEAVRRYARAAGSELAAVGVNHVFAPVADVNIEPANPVIGLRSAGSSPALVASFVTAALQGYAEAGIATCLKHFPGHGNTSIDSHVGLPTIDVDPTRWYQEEALPFLAGIDAGADAVLIGHLRAPGLDPTGMPATFSRAIVTGLLREELGFDGVIVTDALDMAAAEIPGGPGAACVAALAAGIDQLLMPRDPAACIREILDALQRGELAEADLRASAARILALKERLGAGSGTPPGDHAALAADAISRALTWREEECHLALAPGEPVLLLSDPMPPSVGRGVEDVPVELAAHLAERGHQVSAAGLESTDVATDAATILITRDAWRVAGLAEAVRERCQEAGSRLCVIAARSPYDAQFVPAGVPVLLCYGDIPGVSAALAHALATGTAEGQLPVDLPGEAPGEVAWTARIQDLT</sequence>
<dbReference type="InterPro" id="IPR019800">
    <property type="entry name" value="Glyco_hydro_3_AS"/>
</dbReference>
<dbReference type="EC" id="3.2.1.52" evidence="3"/>
<dbReference type="EMBL" id="FNQV01000007">
    <property type="protein sequence ID" value="SEA33343.1"/>
    <property type="molecule type" value="Genomic_DNA"/>
</dbReference>
<dbReference type="InterPro" id="IPR036962">
    <property type="entry name" value="Glyco_hydro_3_N_sf"/>
</dbReference>
<evidence type="ECO:0000256" key="5">
    <source>
        <dbReference type="ARBA" id="ARBA00023295"/>
    </source>
</evidence>
<comment type="catalytic activity">
    <reaction evidence="1">
        <text>Hydrolysis of terminal non-reducing N-acetyl-D-hexosamine residues in N-acetyl-beta-D-hexosaminides.</text>
        <dbReference type="EC" id="3.2.1.52"/>
    </reaction>
</comment>
<evidence type="ECO:0000313" key="7">
    <source>
        <dbReference type="EMBL" id="SEA33343.1"/>
    </source>
</evidence>
<evidence type="ECO:0000256" key="1">
    <source>
        <dbReference type="ARBA" id="ARBA00001231"/>
    </source>
</evidence>
<dbReference type="InterPro" id="IPR050226">
    <property type="entry name" value="NagZ_Beta-hexosaminidase"/>
</dbReference>
<dbReference type="GO" id="GO:0004563">
    <property type="term" value="F:beta-N-acetylhexosaminidase activity"/>
    <property type="evidence" value="ECO:0007669"/>
    <property type="project" value="UniProtKB-EC"/>
</dbReference>
<dbReference type="Gene3D" id="3.20.20.300">
    <property type="entry name" value="Glycoside hydrolase, family 3, N-terminal domain"/>
    <property type="match status" value="1"/>
</dbReference>
<protein>
    <recommendedName>
        <fullName evidence="3">beta-N-acetylhexosaminidase</fullName>
        <ecNumber evidence="3">3.2.1.52</ecNumber>
    </recommendedName>
</protein>
<evidence type="ECO:0000256" key="4">
    <source>
        <dbReference type="ARBA" id="ARBA00022801"/>
    </source>
</evidence>
<reference evidence="8" key="1">
    <citation type="submission" date="2016-10" db="EMBL/GenBank/DDBJ databases">
        <authorList>
            <person name="Varghese N."/>
            <person name="Submissions S."/>
        </authorList>
    </citation>
    <scope>NUCLEOTIDE SEQUENCE [LARGE SCALE GENOMIC DNA]</scope>
    <source>
        <strain evidence="8">KPR-1</strain>
    </source>
</reference>
<proteinExistence type="inferred from homology"/>
<accession>A0A1H4AB56</accession>
<dbReference type="PROSITE" id="PS00775">
    <property type="entry name" value="GLYCOSYL_HYDROL_F3"/>
    <property type="match status" value="1"/>
</dbReference>
<dbReference type="RefSeq" id="WP_176780725.1">
    <property type="nucleotide sequence ID" value="NZ_FNQV01000007.1"/>
</dbReference>
<dbReference type="PANTHER" id="PTHR30480:SF13">
    <property type="entry name" value="BETA-HEXOSAMINIDASE"/>
    <property type="match status" value="1"/>
</dbReference>
<keyword evidence="5" id="KW-0326">Glycosidase</keyword>
<dbReference type="GO" id="GO:0005975">
    <property type="term" value="P:carbohydrate metabolic process"/>
    <property type="evidence" value="ECO:0007669"/>
    <property type="project" value="InterPro"/>
</dbReference>
<evidence type="ECO:0000256" key="3">
    <source>
        <dbReference type="ARBA" id="ARBA00012663"/>
    </source>
</evidence>
<evidence type="ECO:0000313" key="8">
    <source>
        <dbReference type="Proteomes" id="UP000199288"/>
    </source>
</evidence>
<evidence type="ECO:0000256" key="2">
    <source>
        <dbReference type="ARBA" id="ARBA00005336"/>
    </source>
</evidence>
<dbReference type="SUPFAM" id="SSF51445">
    <property type="entry name" value="(Trans)glycosidases"/>
    <property type="match status" value="1"/>
</dbReference>
<name>A0A1H4AB56_9ACTO</name>
<comment type="similarity">
    <text evidence="2">Belongs to the glycosyl hydrolase 3 family.</text>
</comment>
<dbReference type="InterPro" id="IPR001764">
    <property type="entry name" value="Glyco_hydro_3_N"/>
</dbReference>
<keyword evidence="4" id="KW-0378">Hydrolase</keyword>
<feature type="domain" description="Glycoside hydrolase family 3 N-terminal" evidence="6">
    <location>
        <begin position="11"/>
        <end position="335"/>
    </location>
</feature>
<evidence type="ECO:0000259" key="6">
    <source>
        <dbReference type="Pfam" id="PF00933"/>
    </source>
</evidence>
<dbReference type="AlphaFoldDB" id="A0A1H4AB56"/>
<organism evidence="7 8">
    <name type="scientific">Bowdeniella nasicola</name>
    <dbReference type="NCBI Taxonomy" id="208480"/>
    <lineage>
        <taxon>Bacteria</taxon>
        <taxon>Bacillati</taxon>
        <taxon>Actinomycetota</taxon>
        <taxon>Actinomycetes</taxon>
        <taxon>Actinomycetales</taxon>
        <taxon>Actinomycetaceae</taxon>
        <taxon>Bowdeniella</taxon>
    </lineage>
</organism>
<gene>
    <name evidence="7" type="ORF">SAMN02910418_01395</name>
</gene>
<keyword evidence="8" id="KW-1185">Reference proteome</keyword>